<evidence type="ECO:0000313" key="1">
    <source>
        <dbReference type="Proteomes" id="UP000887565"/>
    </source>
</evidence>
<dbReference type="WBParaSite" id="nRc.2.0.1.t03716-RA">
    <property type="protein sequence ID" value="nRc.2.0.1.t03716-RA"/>
    <property type="gene ID" value="nRc.2.0.1.g03716"/>
</dbReference>
<keyword evidence="1" id="KW-1185">Reference proteome</keyword>
<sequence length="59" mass="7079">MNQARISENMMQQPVYSGYLFIFTREKMWHVEIAKEYLKKGRISQKACLKTLENKPSQR</sequence>
<organism evidence="1 2">
    <name type="scientific">Romanomermis culicivorax</name>
    <name type="common">Nematode worm</name>
    <dbReference type="NCBI Taxonomy" id="13658"/>
    <lineage>
        <taxon>Eukaryota</taxon>
        <taxon>Metazoa</taxon>
        <taxon>Ecdysozoa</taxon>
        <taxon>Nematoda</taxon>
        <taxon>Enoplea</taxon>
        <taxon>Dorylaimia</taxon>
        <taxon>Mermithida</taxon>
        <taxon>Mermithoidea</taxon>
        <taxon>Mermithidae</taxon>
        <taxon>Romanomermis</taxon>
    </lineage>
</organism>
<evidence type="ECO:0000313" key="2">
    <source>
        <dbReference type="WBParaSite" id="nRc.2.0.1.t03716-RA"/>
    </source>
</evidence>
<proteinExistence type="predicted"/>
<reference evidence="2" key="1">
    <citation type="submission" date="2022-11" db="UniProtKB">
        <authorList>
            <consortium name="WormBaseParasite"/>
        </authorList>
    </citation>
    <scope>IDENTIFICATION</scope>
</reference>
<protein>
    <submittedName>
        <fullName evidence="2">Uncharacterized protein</fullName>
    </submittedName>
</protein>
<name>A0A915HQC7_ROMCU</name>
<dbReference type="AlphaFoldDB" id="A0A915HQC7"/>
<dbReference type="Proteomes" id="UP000887565">
    <property type="component" value="Unplaced"/>
</dbReference>
<accession>A0A915HQC7</accession>